<comment type="caution">
    <text evidence="2">The sequence shown here is derived from an EMBL/GenBank/DDBJ whole genome shotgun (WGS) entry which is preliminary data.</text>
</comment>
<dbReference type="EMBL" id="JBHLUE010000005">
    <property type="protein sequence ID" value="MFC0564315.1"/>
    <property type="molecule type" value="Genomic_DNA"/>
</dbReference>
<protein>
    <submittedName>
        <fullName evidence="2">Uncharacterized protein</fullName>
    </submittedName>
</protein>
<feature type="region of interest" description="Disordered" evidence="1">
    <location>
        <begin position="1"/>
        <end position="20"/>
    </location>
</feature>
<keyword evidence="3" id="KW-1185">Reference proteome</keyword>
<evidence type="ECO:0000313" key="3">
    <source>
        <dbReference type="Proteomes" id="UP001589894"/>
    </source>
</evidence>
<organism evidence="2 3">
    <name type="scientific">Plantactinospora siamensis</name>
    <dbReference type="NCBI Taxonomy" id="555372"/>
    <lineage>
        <taxon>Bacteria</taxon>
        <taxon>Bacillati</taxon>
        <taxon>Actinomycetota</taxon>
        <taxon>Actinomycetes</taxon>
        <taxon>Micromonosporales</taxon>
        <taxon>Micromonosporaceae</taxon>
        <taxon>Plantactinospora</taxon>
    </lineage>
</organism>
<proteinExistence type="predicted"/>
<evidence type="ECO:0000313" key="2">
    <source>
        <dbReference type="EMBL" id="MFC0564315.1"/>
    </source>
</evidence>
<gene>
    <name evidence="2" type="ORF">ACFFHU_09080</name>
</gene>
<name>A0ABV6NU60_9ACTN</name>
<accession>A0ABV6NU60</accession>
<reference evidence="2 3" key="1">
    <citation type="submission" date="2024-09" db="EMBL/GenBank/DDBJ databases">
        <authorList>
            <person name="Sun Q."/>
            <person name="Mori K."/>
        </authorList>
    </citation>
    <scope>NUCLEOTIDE SEQUENCE [LARGE SCALE GENOMIC DNA]</scope>
    <source>
        <strain evidence="2 3">TBRC 2205</strain>
    </source>
</reference>
<feature type="region of interest" description="Disordered" evidence="1">
    <location>
        <begin position="216"/>
        <end position="248"/>
    </location>
</feature>
<evidence type="ECO:0000256" key="1">
    <source>
        <dbReference type="SAM" id="MobiDB-lite"/>
    </source>
</evidence>
<dbReference type="Proteomes" id="UP001589894">
    <property type="component" value="Unassembled WGS sequence"/>
</dbReference>
<sequence>MSHLPYPEESERPPEVGAIDASSARIPESLYCRRCRRALNVRFNNQGMILEYLHAAEQRGQRSDHRPEPAPITEIPDPIVECDFCTAPEAAWIYRCANQVTDARRITAQVVAVGDYQSRHHAARVRRTDTEHAFTQAWGEAWSACEGCARCIEDRDLYGLIGRVIESLPAKLTRGRHLTRTRGQLHERYSDVFDTLAPSRGRIAPGHPLGIWTHPPGRRHDGQHEAAQLARLHSREGPPPDGSGVWRR</sequence>
<dbReference type="RefSeq" id="WP_377337310.1">
    <property type="nucleotide sequence ID" value="NZ_JBHLUE010000005.1"/>
</dbReference>